<evidence type="ECO:0008006" key="3">
    <source>
        <dbReference type="Google" id="ProtNLM"/>
    </source>
</evidence>
<name>A0ABP4ETY4_9ACTN</name>
<protein>
    <recommendedName>
        <fullName evidence="3">Glucose/Sorbosone dehydrogenase domain-containing protein</fullName>
    </recommendedName>
</protein>
<evidence type="ECO:0000313" key="2">
    <source>
        <dbReference type="Proteomes" id="UP001499979"/>
    </source>
</evidence>
<comment type="caution">
    <text evidence="1">The sequence shown here is derived from an EMBL/GenBank/DDBJ whole genome shotgun (WGS) entry which is preliminary data.</text>
</comment>
<evidence type="ECO:0000313" key="1">
    <source>
        <dbReference type="EMBL" id="GAA1126107.1"/>
    </source>
</evidence>
<proteinExistence type="predicted"/>
<reference evidence="2" key="1">
    <citation type="journal article" date="2019" name="Int. J. Syst. Evol. Microbiol.">
        <title>The Global Catalogue of Microorganisms (GCM) 10K type strain sequencing project: providing services to taxonomists for standard genome sequencing and annotation.</title>
        <authorList>
            <consortium name="The Broad Institute Genomics Platform"/>
            <consortium name="The Broad Institute Genome Sequencing Center for Infectious Disease"/>
            <person name="Wu L."/>
            <person name="Ma J."/>
        </authorList>
    </citation>
    <scope>NUCLEOTIDE SEQUENCE [LARGE SCALE GENOMIC DNA]</scope>
    <source>
        <strain evidence="2">JCM 11813</strain>
    </source>
</reference>
<sequence>MWVAFAANGSSSSTAGLFVKRLLPTVGATTKVPRSSEGSDTLTPSQSTAFVARPGGGLYVASCIGYPTCTKVGLWRVGADHPVTVPGSGGARDIALATGPGGRLWIAWTTYHAVKVVHTGPTGAHLSRVRTVRPPRAAPDLYGISIAGTNRSVDVVINNGSALYHRRIGLR</sequence>
<dbReference type="Proteomes" id="UP001499979">
    <property type="component" value="Unassembled WGS sequence"/>
</dbReference>
<keyword evidence="2" id="KW-1185">Reference proteome</keyword>
<dbReference type="EMBL" id="BAAAJE010000001">
    <property type="protein sequence ID" value="GAA1126107.1"/>
    <property type="molecule type" value="Genomic_DNA"/>
</dbReference>
<organism evidence="1 2">
    <name type="scientific">Nocardioides aquiterrae</name>
    <dbReference type="NCBI Taxonomy" id="203799"/>
    <lineage>
        <taxon>Bacteria</taxon>
        <taxon>Bacillati</taxon>
        <taxon>Actinomycetota</taxon>
        <taxon>Actinomycetes</taxon>
        <taxon>Propionibacteriales</taxon>
        <taxon>Nocardioidaceae</taxon>
        <taxon>Nocardioides</taxon>
    </lineage>
</organism>
<gene>
    <name evidence="1" type="ORF">GCM10009606_02240</name>
</gene>
<accession>A0ABP4ETY4</accession>